<dbReference type="InParanoid" id="A0A1D3D8X0"/>
<sequence length="918" mass="98810">MRVGAPSPLPSRQLLIYLLIALQGFAATPRSSCLLLPEDTVHAPVHETCLWRVVGCRVPCAPWSFVAKQRQTLDVVRRNSPLSSAWERPSGPRGAGGAPATGVLRRASIGEPPFQGAPSGGPLQTPGRGPFHGYEETPCRERQGTPALSLCRRVVAAATSAVAGAAPAAKHALAASTKAALRFAASRSHLALSAVRAAAAAAPHQVMGFLRRRAHCRSNVATKQRAIGLSRTAVAAAVEVVGAVTRDALFTCARWRLVVAMQKRLFASLLRQEAAFFDGHSTGTLASRIVNDTEDMQQVVTSGAQRLLSALLNISAGGLLMFTLSPQMAALGMLAVPCVLLGTGGAAKAIGILGLLQNDLLADISAIATEVLANVHTVKANAAEDIELKRYSACQDASMRVLRESVIAESFFKQTKQLLLLATDLGLLAFGMSSVVQGRLTIGRFMSFRSYMRKFYLGLDALTDIYKDLQYSLMASERYFEFVDRRPTVAAATRTALGTIGSQATPSEGPRGLAEKLGPALVEFKDVSFAYAPVNNAAEESLASDELRSPLILKNFSLRVPPGEVLALVGTSGAGKSTVVKLAQRFYDPQSGAVLMDGLDLRSVDMKALRQAVAYVEQEPLLFKRSVADNIAYGLRPLEDTSDAWIRKRERAYVLEQQRQRHDGQMQQHGETEEDAYEAELERTLRHPEAAGWPSGLLQRVLAAAVSANALPFIRQLPDGLFTLCGEGAVRLSGGQKQRIAVARAVLRNPRLLILDEASSCLDADSEAALAETLKRLKGKTTVITIAHKPSSFRQVDRVAFIEDGRIAEEGTPAELLSNKRSKYAELGIGKAVSSTLSWYTMGVLHVLNCTATELAMKAALKATVTRRDSHGPEDAEPPELSNHEEIIQGVLCPINLAFHKADIEFQQQKEPPLAPLL</sequence>
<evidence type="ECO:0000256" key="7">
    <source>
        <dbReference type="SAM" id="MobiDB-lite"/>
    </source>
</evidence>
<feature type="chain" id="PRO_5008914250" evidence="8">
    <location>
        <begin position="27"/>
        <end position="918"/>
    </location>
</feature>
<dbReference type="Pfam" id="PF00005">
    <property type="entry name" value="ABC_tran"/>
    <property type="match status" value="1"/>
</dbReference>
<reference evidence="11 12" key="1">
    <citation type="journal article" date="2016" name="BMC Genomics">
        <title>Comparative genomics reveals Cyclospora cayetanensis possesses coccidia-like metabolism and invasion components but unique surface antigens.</title>
        <authorList>
            <person name="Liu S."/>
            <person name="Wang L."/>
            <person name="Zheng H."/>
            <person name="Xu Z."/>
            <person name="Roellig D.M."/>
            <person name="Li N."/>
            <person name="Frace M.A."/>
            <person name="Tang K."/>
            <person name="Arrowood M.J."/>
            <person name="Moss D.M."/>
            <person name="Zhang L."/>
            <person name="Feng Y."/>
            <person name="Xiao L."/>
        </authorList>
    </citation>
    <scope>NUCLEOTIDE SEQUENCE [LARGE SCALE GENOMIC DNA]</scope>
    <source>
        <strain evidence="11 12">CHN_HEN01</strain>
    </source>
</reference>
<dbReference type="Proteomes" id="UP000095192">
    <property type="component" value="Unassembled WGS sequence"/>
</dbReference>
<dbReference type="Gene3D" id="1.20.1560.10">
    <property type="entry name" value="ABC transporter type 1, transmembrane domain"/>
    <property type="match status" value="1"/>
</dbReference>
<feature type="signal peptide" evidence="8">
    <location>
        <begin position="1"/>
        <end position="26"/>
    </location>
</feature>
<dbReference type="FunCoup" id="A0A1D3D8X0">
    <property type="interactions" value="8"/>
</dbReference>
<dbReference type="InterPro" id="IPR017871">
    <property type="entry name" value="ABC_transporter-like_CS"/>
</dbReference>
<dbReference type="GO" id="GO:0016887">
    <property type="term" value="F:ATP hydrolysis activity"/>
    <property type="evidence" value="ECO:0007669"/>
    <property type="project" value="InterPro"/>
</dbReference>
<dbReference type="AlphaFoldDB" id="A0A1D3D8X0"/>
<dbReference type="InterPro" id="IPR027417">
    <property type="entry name" value="P-loop_NTPase"/>
</dbReference>
<accession>A0A1D3D8X0</accession>
<gene>
    <name evidence="11" type="ORF">cyc_05322</name>
</gene>
<feature type="region of interest" description="Disordered" evidence="7">
    <location>
        <begin position="82"/>
        <end position="101"/>
    </location>
</feature>
<evidence type="ECO:0000256" key="6">
    <source>
        <dbReference type="ARBA" id="ARBA00023136"/>
    </source>
</evidence>
<dbReference type="InterPro" id="IPR003439">
    <property type="entry name" value="ABC_transporter-like_ATP-bd"/>
</dbReference>
<dbReference type="Pfam" id="PF00664">
    <property type="entry name" value="ABC_membrane"/>
    <property type="match status" value="1"/>
</dbReference>
<dbReference type="PANTHER" id="PTHR43394:SF1">
    <property type="entry name" value="ATP-BINDING CASSETTE SUB-FAMILY B MEMBER 10, MITOCHONDRIAL"/>
    <property type="match status" value="1"/>
</dbReference>
<evidence type="ECO:0000256" key="8">
    <source>
        <dbReference type="SAM" id="SignalP"/>
    </source>
</evidence>
<feature type="domain" description="ABC transmembrane type-1" evidence="10">
    <location>
        <begin position="233"/>
        <end position="470"/>
    </location>
</feature>
<dbReference type="GO" id="GO:0090374">
    <property type="term" value="P:oligopeptide export from mitochondrion"/>
    <property type="evidence" value="ECO:0007669"/>
    <property type="project" value="TreeGrafter"/>
</dbReference>
<evidence type="ECO:0000313" key="11">
    <source>
        <dbReference type="EMBL" id="OEH79905.1"/>
    </source>
</evidence>
<dbReference type="VEuPathDB" id="ToxoDB:LOC34621697"/>
<dbReference type="GO" id="GO:0005524">
    <property type="term" value="F:ATP binding"/>
    <property type="evidence" value="ECO:0007669"/>
    <property type="project" value="UniProtKB-KW"/>
</dbReference>
<keyword evidence="5" id="KW-1133">Transmembrane helix</keyword>
<feature type="domain" description="ABC transporter" evidence="9">
    <location>
        <begin position="522"/>
        <end position="829"/>
    </location>
</feature>
<evidence type="ECO:0000259" key="9">
    <source>
        <dbReference type="PROSITE" id="PS50893"/>
    </source>
</evidence>
<dbReference type="SUPFAM" id="SSF90123">
    <property type="entry name" value="ABC transporter transmembrane region"/>
    <property type="match status" value="1"/>
</dbReference>
<keyword evidence="6" id="KW-0472">Membrane</keyword>
<keyword evidence="2" id="KW-0812">Transmembrane</keyword>
<dbReference type="PROSITE" id="PS50893">
    <property type="entry name" value="ABC_TRANSPORTER_2"/>
    <property type="match status" value="1"/>
</dbReference>
<comment type="caution">
    <text evidence="11">The sequence shown here is derived from an EMBL/GenBank/DDBJ whole genome shotgun (WGS) entry which is preliminary data.</text>
</comment>
<keyword evidence="4 11" id="KW-0067">ATP-binding</keyword>
<dbReference type="VEuPathDB" id="ToxoDB:cyc_05322"/>
<name>A0A1D3D8X0_9EIME</name>
<evidence type="ECO:0000256" key="4">
    <source>
        <dbReference type="ARBA" id="ARBA00022840"/>
    </source>
</evidence>
<proteinExistence type="predicted"/>
<dbReference type="PROSITE" id="PS00211">
    <property type="entry name" value="ABC_TRANSPORTER_1"/>
    <property type="match status" value="1"/>
</dbReference>
<dbReference type="Gene3D" id="3.40.50.300">
    <property type="entry name" value="P-loop containing nucleotide triphosphate hydrolases"/>
    <property type="match status" value="1"/>
</dbReference>
<keyword evidence="3" id="KW-0547">Nucleotide-binding</keyword>
<dbReference type="InterPro" id="IPR003593">
    <property type="entry name" value="AAA+_ATPase"/>
</dbReference>
<keyword evidence="12" id="KW-1185">Reference proteome</keyword>
<dbReference type="PROSITE" id="PS50929">
    <property type="entry name" value="ABC_TM1F"/>
    <property type="match status" value="1"/>
</dbReference>
<dbReference type="PANTHER" id="PTHR43394">
    <property type="entry name" value="ATP-DEPENDENT PERMEASE MDL1, MITOCHONDRIAL"/>
    <property type="match status" value="1"/>
</dbReference>
<evidence type="ECO:0000259" key="10">
    <source>
        <dbReference type="PROSITE" id="PS50929"/>
    </source>
</evidence>
<protein>
    <submittedName>
        <fullName evidence="11">ATP-binding cassette sub-family b member</fullName>
    </submittedName>
</protein>
<keyword evidence="8" id="KW-0732">Signal</keyword>
<dbReference type="CDD" id="cd07346">
    <property type="entry name" value="ABC_6TM_exporters"/>
    <property type="match status" value="1"/>
</dbReference>
<dbReference type="GO" id="GO:0015421">
    <property type="term" value="F:ABC-type oligopeptide transporter activity"/>
    <property type="evidence" value="ECO:0007669"/>
    <property type="project" value="TreeGrafter"/>
</dbReference>
<dbReference type="InterPro" id="IPR011527">
    <property type="entry name" value="ABC1_TM_dom"/>
</dbReference>
<evidence type="ECO:0000256" key="2">
    <source>
        <dbReference type="ARBA" id="ARBA00022692"/>
    </source>
</evidence>
<comment type="subcellular location">
    <subcellularLocation>
        <location evidence="1">Membrane</location>
        <topology evidence="1">Multi-pass membrane protein</topology>
    </subcellularLocation>
</comment>
<organism evidence="11 12">
    <name type="scientific">Cyclospora cayetanensis</name>
    <dbReference type="NCBI Taxonomy" id="88456"/>
    <lineage>
        <taxon>Eukaryota</taxon>
        <taxon>Sar</taxon>
        <taxon>Alveolata</taxon>
        <taxon>Apicomplexa</taxon>
        <taxon>Conoidasida</taxon>
        <taxon>Coccidia</taxon>
        <taxon>Eucoccidiorida</taxon>
        <taxon>Eimeriorina</taxon>
        <taxon>Eimeriidae</taxon>
        <taxon>Cyclospora</taxon>
    </lineage>
</organism>
<dbReference type="GO" id="GO:0005743">
    <property type="term" value="C:mitochondrial inner membrane"/>
    <property type="evidence" value="ECO:0007669"/>
    <property type="project" value="TreeGrafter"/>
</dbReference>
<evidence type="ECO:0000256" key="3">
    <source>
        <dbReference type="ARBA" id="ARBA00022741"/>
    </source>
</evidence>
<evidence type="ECO:0000256" key="1">
    <source>
        <dbReference type="ARBA" id="ARBA00004141"/>
    </source>
</evidence>
<dbReference type="InterPro" id="IPR039421">
    <property type="entry name" value="Type_1_exporter"/>
</dbReference>
<dbReference type="InterPro" id="IPR036640">
    <property type="entry name" value="ABC1_TM_sf"/>
</dbReference>
<dbReference type="EMBL" id="JROU02000241">
    <property type="protein sequence ID" value="OEH79905.1"/>
    <property type="molecule type" value="Genomic_DNA"/>
</dbReference>
<feature type="region of interest" description="Disordered" evidence="7">
    <location>
        <begin position="109"/>
        <end position="139"/>
    </location>
</feature>
<evidence type="ECO:0000313" key="12">
    <source>
        <dbReference type="Proteomes" id="UP000095192"/>
    </source>
</evidence>
<dbReference type="SUPFAM" id="SSF52540">
    <property type="entry name" value="P-loop containing nucleoside triphosphate hydrolases"/>
    <property type="match status" value="1"/>
</dbReference>
<evidence type="ECO:0000256" key="5">
    <source>
        <dbReference type="ARBA" id="ARBA00022989"/>
    </source>
</evidence>
<dbReference type="SMART" id="SM00382">
    <property type="entry name" value="AAA"/>
    <property type="match status" value="1"/>
</dbReference>